<dbReference type="RefSeq" id="WP_164429050.1">
    <property type="nucleotide sequence ID" value="NZ_JAAIKT010000022.1"/>
</dbReference>
<reference evidence="1" key="1">
    <citation type="submission" date="2020-02" db="EMBL/GenBank/DDBJ databases">
        <title>A new Streptomyces sp. for controlling soil-borne diseases.</title>
        <authorList>
            <person name="Li X."/>
            <person name="Tian Y."/>
            <person name="Gao K."/>
        </authorList>
    </citation>
    <scope>NUCLEOTIDE SEQUENCE [LARGE SCALE GENOMIC DNA]</scope>
    <source>
        <strain evidence="1">0250</strain>
    </source>
</reference>
<keyword evidence="2" id="KW-1185">Reference proteome</keyword>
<accession>A0A6G4AJ82</accession>
<evidence type="ECO:0000313" key="1">
    <source>
        <dbReference type="EMBL" id="NEW72557.1"/>
    </source>
</evidence>
<evidence type="ECO:0000313" key="2">
    <source>
        <dbReference type="Proteomes" id="UP000476310"/>
    </source>
</evidence>
<organism evidence="1 2">
    <name type="scientific">Streptomyces rhizosphaericus</name>
    <dbReference type="NCBI Taxonomy" id="114699"/>
    <lineage>
        <taxon>Bacteria</taxon>
        <taxon>Bacillati</taxon>
        <taxon>Actinomycetota</taxon>
        <taxon>Actinomycetes</taxon>
        <taxon>Kitasatosporales</taxon>
        <taxon>Streptomycetaceae</taxon>
        <taxon>Streptomyces</taxon>
        <taxon>Streptomyces violaceusniger group</taxon>
    </lineage>
</organism>
<dbReference type="EMBL" id="JAAIKT010000022">
    <property type="protein sequence ID" value="NEW72557.1"/>
    <property type="molecule type" value="Genomic_DNA"/>
</dbReference>
<proteinExistence type="predicted"/>
<protein>
    <submittedName>
        <fullName evidence="1">Uncharacterized protein</fullName>
    </submittedName>
</protein>
<sequence>MGLSQLVIDARSRLTYKPVMVEARRRGSSAFPELAKTWVPPQELRRLAAYKALAPYDNN</sequence>
<dbReference type="Proteomes" id="UP000476310">
    <property type="component" value="Unassembled WGS sequence"/>
</dbReference>
<dbReference type="AlphaFoldDB" id="A0A6G4AJ82"/>
<name>A0A6G4AJ82_9ACTN</name>
<gene>
    <name evidence="1" type="ORF">G4H13_19630</name>
</gene>
<comment type="caution">
    <text evidence="1">The sequence shown here is derived from an EMBL/GenBank/DDBJ whole genome shotgun (WGS) entry which is preliminary data.</text>
</comment>